<proteinExistence type="predicted"/>
<accession>A0ABD3NSC4</accession>
<feature type="region of interest" description="Disordered" evidence="1">
    <location>
        <begin position="279"/>
        <end position="311"/>
    </location>
</feature>
<comment type="caution">
    <text evidence="2">The sequence shown here is derived from an EMBL/GenBank/DDBJ whole genome shotgun (WGS) entry which is preliminary data.</text>
</comment>
<feature type="compositionally biased region" description="Basic and acidic residues" evidence="1">
    <location>
        <begin position="165"/>
        <end position="175"/>
    </location>
</feature>
<dbReference type="Proteomes" id="UP001530315">
    <property type="component" value="Unassembled WGS sequence"/>
</dbReference>
<name>A0ABD3NSC4_9STRA</name>
<evidence type="ECO:0000313" key="2">
    <source>
        <dbReference type="EMBL" id="KAL3776595.1"/>
    </source>
</evidence>
<gene>
    <name evidence="2" type="ORF">ACHAW5_009460</name>
</gene>
<feature type="compositionally biased region" description="Polar residues" evidence="1">
    <location>
        <begin position="176"/>
        <end position="187"/>
    </location>
</feature>
<reference evidence="2 3" key="1">
    <citation type="submission" date="2024-10" db="EMBL/GenBank/DDBJ databases">
        <title>Updated reference genomes for cyclostephanoid diatoms.</title>
        <authorList>
            <person name="Roberts W.R."/>
            <person name="Alverson A.J."/>
        </authorList>
    </citation>
    <scope>NUCLEOTIDE SEQUENCE [LARGE SCALE GENOMIC DNA]</scope>
    <source>
        <strain evidence="2 3">AJA276-08</strain>
    </source>
</reference>
<organism evidence="2 3">
    <name type="scientific">Stephanodiscus triporus</name>
    <dbReference type="NCBI Taxonomy" id="2934178"/>
    <lineage>
        <taxon>Eukaryota</taxon>
        <taxon>Sar</taxon>
        <taxon>Stramenopiles</taxon>
        <taxon>Ochrophyta</taxon>
        <taxon>Bacillariophyta</taxon>
        <taxon>Coscinodiscophyceae</taxon>
        <taxon>Thalassiosirophycidae</taxon>
        <taxon>Stephanodiscales</taxon>
        <taxon>Stephanodiscaceae</taxon>
        <taxon>Stephanodiscus</taxon>
    </lineage>
</organism>
<sequence length="700" mass="77512">MKADLLLSRPSYRSGTPVVGTVRIHLDCPVATRGRPIRDDIISARLYLSGRASMGGGGGKVSRWRSTQEVNQLKNIYGEHACLTMAAVEERSSWDVWNGVTSEGRAVGSRDKIDNDYVGTPANNRDMPARATFRKKIQPPQVTHIEQAERLAVHSCLHHNSSAKTKHDGGNRKSNDSNAQNVTNNDYSHLPTPHENNVICFWMTNVLELLDVPERHLDRLATETEKRNCELRPGRGKFYGDMNPYRPLQLPDSTVLREIWQEIENETFRRVDSEIICEDSSSKGANGPIKSSSTDKSNLMKQQNTQTAALSPKSAWKRIVASANTSKASAGNDTSSVTPLEQIQLVVSFRASLPPDVPPTMSTECVKYFYSAVLVVTTAEGELLITHCQFAVLTSNSQFCHPYYQISSTRVHIGDLHAIAHSVALPTYISSTEASDATPSQLKVLSDSPACDIVSRHTAEHRTSIHRIQDGDGGYCGSMTLIGIGGPLVPGTRLGIRVRFPIFEDDEISNGAGVIPCQRVCCALVGEEYAIFEGSGRDSLHKGKKRVKTRSYVFDSRYELVEFGYTEAISMALVLPLDCPVTVKTDLVEVTVMLKVEFTVSHMALNVSDKGEQIIDQGEFKVIRVDLPCEVVHGNEESSCLGDGDKEDERRVSSCRKIQRIRNNNNETYDDGFDDIDVQTDLKLLSLRMKNLFGVLDNEH</sequence>
<evidence type="ECO:0000313" key="3">
    <source>
        <dbReference type="Proteomes" id="UP001530315"/>
    </source>
</evidence>
<feature type="region of interest" description="Disordered" evidence="1">
    <location>
        <begin position="161"/>
        <end position="190"/>
    </location>
</feature>
<keyword evidence="3" id="KW-1185">Reference proteome</keyword>
<protein>
    <submittedName>
        <fullName evidence="2">Uncharacterized protein</fullName>
    </submittedName>
</protein>
<dbReference type="AlphaFoldDB" id="A0ABD3NSC4"/>
<feature type="compositionally biased region" description="Polar residues" evidence="1">
    <location>
        <begin position="289"/>
        <end position="309"/>
    </location>
</feature>
<evidence type="ECO:0000256" key="1">
    <source>
        <dbReference type="SAM" id="MobiDB-lite"/>
    </source>
</evidence>
<dbReference type="EMBL" id="JALLAZ020001344">
    <property type="protein sequence ID" value="KAL3776595.1"/>
    <property type="molecule type" value="Genomic_DNA"/>
</dbReference>